<reference evidence="6 7" key="1">
    <citation type="submission" date="2019-05" db="EMBL/GenBank/DDBJ databases">
        <title>Culicoidintestinum kansasii gen. nov., sp. nov. from the gastrointestinal tract of the biting midge, Culicoides sonorensis.</title>
        <authorList>
            <person name="Neupane S."/>
            <person name="Ghosh A."/>
            <person name="Gunther S."/>
            <person name="Martin K."/>
            <person name="Zurek L."/>
        </authorList>
    </citation>
    <scope>NUCLEOTIDE SEQUENCE [LARGE SCALE GENOMIC DNA]</scope>
    <source>
        <strain evidence="6 7">CS-1</strain>
    </source>
</reference>
<dbReference type="Proteomes" id="UP000306912">
    <property type="component" value="Unassembled WGS sequence"/>
</dbReference>
<evidence type="ECO:0000313" key="7">
    <source>
        <dbReference type="Proteomes" id="UP000306912"/>
    </source>
</evidence>
<dbReference type="Pfam" id="PF13416">
    <property type="entry name" value="SBP_bac_8"/>
    <property type="match status" value="1"/>
</dbReference>
<evidence type="ECO:0000256" key="2">
    <source>
        <dbReference type="ARBA" id="ARBA00022448"/>
    </source>
</evidence>
<dbReference type="InterPro" id="IPR006059">
    <property type="entry name" value="SBP"/>
</dbReference>
<comment type="subcellular location">
    <subcellularLocation>
        <location evidence="1">Periplasm</location>
    </subcellularLocation>
</comment>
<protein>
    <submittedName>
        <fullName evidence="6">Spermidine/putrescine ABC transporter substrate-binding protein</fullName>
    </submittedName>
</protein>
<keyword evidence="3" id="KW-0732">Signal</keyword>
<feature type="binding site" evidence="5">
    <location>
        <position position="91"/>
    </location>
    <ligand>
        <name>spermidine</name>
        <dbReference type="ChEBI" id="CHEBI:57834"/>
    </ligand>
</feature>
<keyword evidence="2" id="KW-0813">Transport</keyword>
<name>A0A5R8QBV2_9FIRM</name>
<dbReference type="AlphaFoldDB" id="A0A5R8QBV2"/>
<accession>A0A5R8QBV2</accession>
<dbReference type="GO" id="GO:0019808">
    <property type="term" value="F:polyamine binding"/>
    <property type="evidence" value="ECO:0007669"/>
    <property type="project" value="InterPro"/>
</dbReference>
<evidence type="ECO:0000256" key="4">
    <source>
        <dbReference type="ARBA" id="ARBA00022764"/>
    </source>
</evidence>
<dbReference type="PIRSF" id="PIRSF019574">
    <property type="entry name" value="Periplasmic_polyamine_BP"/>
    <property type="match status" value="1"/>
</dbReference>
<comment type="caution">
    <text evidence="6">The sequence shown here is derived from an EMBL/GenBank/DDBJ whole genome shotgun (WGS) entry which is preliminary data.</text>
</comment>
<dbReference type="GO" id="GO:0015846">
    <property type="term" value="P:polyamine transport"/>
    <property type="evidence" value="ECO:0007669"/>
    <property type="project" value="InterPro"/>
</dbReference>
<proteinExistence type="predicted"/>
<evidence type="ECO:0000256" key="3">
    <source>
        <dbReference type="ARBA" id="ARBA00022729"/>
    </source>
</evidence>
<dbReference type="CDD" id="cd13590">
    <property type="entry name" value="PBP2_PotD_PotF_like"/>
    <property type="match status" value="1"/>
</dbReference>
<dbReference type="InParanoid" id="A0A5R8QBV2"/>
<dbReference type="PRINTS" id="PR00909">
    <property type="entry name" value="SPERMDNBNDNG"/>
</dbReference>
<dbReference type="EMBL" id="VBWP01000008">
    <property type="protein sequence ID" value="TLG72582.1"/>
    <property type="molecule type" value="Genomic_DNA"/>
</dbReference>
<dbReference type="PANTHER" id="PTHR30222">
    <property type="entry name" value="SPERMIDINE/PUTRESCINE-BINDING PERIPLASMIC PROTEIN"/>
    <property type="match status" value="1"/>
</dbReference>
<dbReference type="GO" id="GO:0042597">
    <property type="term" value="C:periplasmic space"/>
    <property type="evidence" value="ECO:0007669"/>
    <property type="project" value="UniProtKB-SubCell"/>
</dbReference>
<evidence type="ECO:0000313" key="6">
    <source>
        <dbReference type="EMBL" id="TLG72582.1"/>
    </source>
</evidence>
<dbReference type="InterPro" id="IPR001188">
    <property type="entry name" value="Sperm_putr-bd"/>
</dbReference>
<dbReference type="SUPFAM" id="SSF53850">
    <property type="entry name" value="Periplasmic binding protein-like II"/>
    <property type="match status" value="1"/>
</dbReference>
<keyword evidence="4" id="KW-0574">Periplasm</keyword>
<organism evidence="6 7">
    <name type="scientific">Culicoidibacter larvae</name>
    <dbReference type="NCBI Taxonomy" id="2579976"/>
    <lineage>
        <taxon>Bacteria</taxon>
        <taxon>Bacillati</taxon>
        <taxon>Bacillota</taxon>
        <taxon>Culicoidibacteria</taxon>
        <taxon>Culicoidibacterales</taxon>
        <taxon>Culicoidibacteraceae</taxon>
        <taxon>Culicoidibacter</taxon>
    </lineage>
</organism>
<evidence type="ECO:0000256" key="1">
    <source>
        <dbReference type="ARBA" id="ARBA00004418"/>
    </source>
</evidence>
<dbReference type="Gene3D" id="3.40.190.10">
    <property type="entry name" value="Periplasmic binding protein-like II"/>
    <property type="match status" value="2"/>
</dbReference>
<evidence type="ECO:0000256" key="5">
    <source>
        <dbReference type="PIRSR" id="PIRSR019574-1"/>
    </source>
</evidence>
<dbReference type="PANTHER" id="PTHR30222:SF17">
    <property type="entry name" value="SPERMIDINE_PUTRESCINE-BINDING PERIPLASMIC PROTEIN"/>
    <property type="match status" value="1"/>
</dbReference>
<dbReference type="OrthoDB" id="9769319at2"/>
<gene>
    <name evidence="6" type="ORF">FEZ08_09050</name>
</gene>
<sequence>MLYGLAGLVLVIAVVLGAYFIPPTLVNDETDGGKTLSFLNWGDYIDPDLITKFEAETGVKVIYETFDSNEAMLAKIEQGGSNFDLVVPSDYTISIMKEKNLLAELDYDQLPNAVNLDPSLLHKEFDPQNAYSVPYFWGTVGILYNTTMVDEEITSWSQLWDVKYRNDILLSDSAREVVGLALASMGYSQNTTDEGELAQAQAQLMALKPNVKAFLGDEIKMLMVQNEAPLSLVWSGTAAMAMEENENLDYVIPEEGSNIWYDNMVIPASARNKTEAHQFINFMLEPENAAANAEYVGYSTPNEKALDFLDPEVREDERFYPSEATIETLEVYQYLGVKYTSYYNDIFLETKISS</sequence>
<keyword evidence="7" id="KW-1185">Reference proteome</keyword>